<accession>K2S6I6</accession>
<name>K2S6I6_MACPH</name>
<dbReference type="HOGENOM" id="CLU_1740895_0_0_1"/>
<dbReference type="VEuPathDB" id="FungiDB:MPH_10552"/>
<reference evidence="1 2" key="1">
    <citation type="journal article" date="2012" name="BMC Genomics">
        <title>Tools to kill: Genome of one of the most destructive plant pathogenic fungi Macrophomina phaseolina.</title>
        <authorList>
            <person name="Islam M.S."/>
            <person name="Haque M.S."/>
            <person name="Islam M.M."/>
            <person name="Emdad E.M."/>
            <person name="Halim A."/>
            <person name="Hossen Q.M.M."/>
            <person name="Hossain M.Z."/>
            <person name="Ahmed B."/>
            <person name="Rahim S."/>
            <person name="Rahman M.S."/>
            <person name="Alam M.M."/>
            <person name="Hou S."/>
            <person name="Wan X."/>
            <person name="Saito J.A."/>
            <person name="Alam M."/>
        </authorList>
    </citation>
    <scope>NUCLEOTIDE SEQUENCE [LARGE SCALE GENOMIC DNA]</scope>
    <source>
        <strain evidence="1 2">MS6</strain>
    </source>
</reference>
<protein>
    <submittedName>
        <fullName evidence="1">Uncharacterized protein</fullName>
    </submittedName>
</protein>
<organism evidence="1 2">
    <name type="scientific">Macrophomina phaseolina (strain MS6)</name>
    <name type="common">Charcoal rot fungus</name>
    <dbReference type="NCBI Taxonomy" id="1126212"/>
    <lineage>
        <taxon>Eukaryota</taxon>
        <taxon>Fungi</taxon>
        <taxon>Dikarya</taxon>
        <taxon>Ascomycota</taxon>
        <taxon>Pezizomycotina</taxon>
        <taxon>Dothideomycetes</taxon>
        <taxon>Dothideomycetes incertae sedis</taxon>
        <taxon>Botryosphaeriales</taxon>
        <taxon>Botryosphaeriaceae</taxon>
        <taxon>Macrophomina</taxon>
    </lineage>
</organism>
<gene>
    <name evidence="1" type="ORF">MPH_10552</name>
</gene>
<proteinExistence type="predicted"/>
<dbReference type="InParanoid" id="K2S6I6"/>
<comment type="caution">
    <text evidence="1">The sequence shown here is derived from an EMBL/GenBank/DDBJ whole genome shotgun (WGS) entry which is preliminary data.</text>
</comment>
<evidence type="ECO:0000313" key="1">
    <source>
        <dbReference type="EMBL" id="EKG12435.1"/>
    </source>
</evidence>
<dbReference type="EMBL" id="AHHD01000451">
    <property type="protein sequence ID" value="EKG12435.1"/>
    <property type="molecule type" value="Genomic_DNA"/>
</dbReference>
<evidence type="ECO:0000313" key="2">
    <source>
        <dbReference type="Proteomes" id="UP000007129"/>
    </source>
</evidence>
<sequence>MHQRPPSRPPIESPLLRCNEEHARELSPFTHSPVPNASVRSVHSIHHHRRRARGWIRRPLLPILDFPLRTVEEAVSCENQDQGRHCRGNGCNTLRALASVERREIGDTVGQSLWRARDTIGQYGRARGRGADIVQDVCISCPKRVMRRSG</sequence>
<dbReference type="AlphaFoldDB" id="K2S6I6"/>
<dbReference type="Proteomes" id="UP000007129">
    <property type="component" value="Unassembled WGS sequence"/>
</dbReference>